<feature type="region of interest" description="Disordered" evidence="1">
    <location>
        <begin position="50"/>
        <end position="73"/>
    </location>
</feature>
<evidence type="ECO:0000313" key="2">
    <source>
        <dbReference type="EMBL" id="TNN83337.1"/>
    </source>
</evidence>
<comment type="caution">
    <text evidence="2">The sequence shown here is derived from an EMBL/GenBank/DDBJ whole genome shotgun (WGS) entry which is preliminary data.</text>
</comment>
<organism evidence="2 3">
    <name type="scientific">Liparis tanakae</name>
    <name type="common">Tanaka's snailfish</name>
    <dbReference type="NCBI Taxonomy" id="230148"/>
    <lineage>
        <taxon>Eukaryota</taxon>
        <taxon>Metazoa</taxon>
        <taxon>Chordata</taxon>
        <taxon>Craniata</taxon>
        <taxon>Vertebrata</taxon>
        <taxon>Euteleostomi</taxon>
        <taxon>Actinopterygii</taxon>
        <taxon>Neopterygii</taxon>
        <taxon>Teleostei</taxon>
        <taxon>Neoteleostei</taxon>
        <taxon>Acanthomorphata</taxon>
        <taxon>Eupercaria</taxon>
        <taxon>Perciformes</taxon>
        <taxon>Cottioidei</taxon>
        <taxon>Cottales</taxon>
        <taxon>Liparidae</taxon>
        <taxon>Liparis</taxon>
    </lineage>
</organism>
<proteinExistence type="predicted"/>
<dbReference type="EMBL" id="SRLO01000033">
    <property type="protein sequence ID" value="TNN83337.1"/>
    <property type="molecule type" value="Genomic_DNA"/>
</dbReference>
<name>A0A4Z2J004_9TELE</name>
<reference evidence="2 3" key="1">
    <citation type="submission" date="2019-03" db="EMBL/GenBank/DDBJ databases">
        <title>First draft genome of Liparis tanakae, snailfish: a comprehensive survey of snailfish specific genes.</title>
        <authorList>
            <person name="Kim W."/>
            <person name="Song I."/>
            <person name="Jeong J.-H."/>
            <person name="Kim D."/>
            <person name="Kim S."/>
            <person name="Ryu S."/>
            <person name="Song J.Y."/>
            <person name="Lee S.K."/>
        </authorList>
    </citation>
    <scope>NUCLEOTIDE SEQUENCE [LARGE SCALE GENOMIC DNA]</scope>
    <source>
        <tissue evidence="2">Muscle</tissue>
    </source>
</reference>
<keyword evidence="3" id="KW-1185">Reference proteome</keyword>
<sequence>MVMATLTPATSYSFLWSSSTVRRCLGSKVSLRKRWMRAVFPTPAAPKNARRTSIEIESMSRGSEASRIESSMR</sequence>
<evidence type="ECO:0000256" key="1">
    <source>
        <dbReference type="SAM" id="MobiDB-lite"/>
    </source>
</evidence>
<dbReference type="AlphaFoldDB" id="A0A4Z2J004"/>
<feature type="compositionally biased region" description="Basic and acidic residues" evidence="1">
    <location>
        <begin position="64"/>
        <end position="73"/>
    </location>
</feature>
<dbReference type="Proteomes" id="UP000314294">
    <property type="component" value="Unassembled WGS sequence"/>
</dbReference>
<gene>
    <name evidence="2" type="ORF">EYF80_006318</name>
</gene>
<evidence type="ECO:0000313" key="3">
    <source>
        <dbReference type="Proteomes" id="UP000314294"/>
    </source>
</evidence>
<protein>
    <submittedName>
        <fullName evidence="2">Uncharacterized protein</fullName>
    </submittedName>
</protein>
<accession>A0A4Z2J004</accession>